<dbReference type="EMBL" id="JAGSOG010000046">
    <property type="protein sequence ID" value="MBR7834055.1"/>
    <property type="molecule type" value="Genomic_DNA"/>
</dbReference>
<evidence type="ECO:0000313" key="1">
    <source>
        <dbReference type="EMBL" id="MBR7834055.1"/>
    </source>
</evidence>
<sequence length="107" mass="11391">MPTEIRILIADQTVLFSLYRWLDADAHAHLDPGTRIALIPAKATTASVTGVAGLRGLAQSYAAWRLSRRNTDECPVTFETADGKLAVTVTDASAKAIEAIVSLLDGP</sequence>
<comment type="caution">
    <text evidence="1">The sequence shown here is derived from an EMBL/GenBank/DDBJ whole genome shotgun (WGS) entry which is preliminary data.</text>
</comment>
<accession>A0A941EN25</accession>
<name>A0A941EN25_9ACTN</name>
<organism evidence="1 2">
    <name type="scientific">Actinospica durhamensis</name>
    <dbReference type="NCBI Taxonomy" id="1508375"/>
    <lineage>
        <taxon>Bacteria</taxon>
        <taxon>Bacillati</taxon>
        <taxon>Actinomycetota</taxon>
        <taxon>Actinomycetes</taxon>
        <taxon>Catenulisporales</taxon>
        <taxon>Actinospicaceae</taxon>
        <taxon>Actinospica</taxon>
    </lineage>
</organism>
<dbReference type="Pfam" id="PF19953">
    <property type="entry name" value="EACC1"/>
    <property type="match status" value="1"/>
</dbReference>
<reference evidence="1" key="1">
    <citation type="submission" date="2021-04" db="EMBL/GenBank/DDBJ databases">
        <title>Genome based classification of Actinospica acidithermotolerans sp. nov., an actinobacterium isolated from an Indonesian hot spring.</title>
        <authorList>
            <person name="Kusuma A.B."/>
            <person name="Putra K.E."/>
            <person name="Nafisah S."/>
            <person name="Loh J."/>
            <person name="Nouioui I."/>
            <person name="Goodfellow M."/>
        </authorList>
    </citation>
    <scope>NUCLEOTIDE SEQUENCE</scope>
    <source>
        <strain evidence="1">CSCA 57</strain>
    </source>
</reference>
<evidence type="ECO:0000313" key="2">
    <source>
        <dbReference type="Proteomes" id="UP000675781"/>
    </source>
</evidence>
<gene>
    <name evidence="1" type="ORF">KDL01_12320</name>
</gene>
<protein>
    <submittedName>
        <fullName evidence="1">Uncharacterized protein</fullName>
    </submittedName>
</protein>
<dbReference type="Proteomes" id="UP000675781">
    <property type="component" value="Unassembled WGS sequence"/>
</dbReference>
<dbReference type="RefSeq" id="WP_212528575.1">
    <property type="nucleotide sequence ID" value="NZ_JAGSOG010000046.1"/>
</dbReference>
<dbReference type="AlphaFoldDB" id="A0A941EN25"/>
<dbReference type="InterPro" id="IPR045428">
    <property type="entry name" value="EACC1"/>
</dbReference>
<keyword evidence="2" id="KW-1185">Reference proteome</keyword>
<proteinExistence type="predicted"/>